<feature type="signal peptide" evidence="2">
    <location>
        <begin position="1"/>
        <end position="21"/>
    </location>
</feature>
<dbReference type="InterPro" id="IPR037066">
    <property type="entry name" value="Plug_dom_sf"/>
</dbReference>
<dbReference type="Gene3D" id="2.170.130.10">
    <property type="entry name" value="TonB-dependent receptor, plug domain"/>
    <property type="match status" value="1"/>
</dbReference>
<organism evidence="4 5">
    <name type="scientific">Xylanibacter ruminicola</name>
    <name type="common">Prevotella ruminicola</name>
    <dbReference type="NCBI Taxonomy" id="839"/>
    <lineage>
        <taxon>Bacteria</taxon>
        <taxon>Pseudomonadati</taxon>
        <taxon>Bacteroidota</taxon>
        <taxon>Bacteroidia</taxon>
        <taxon>Bacteroidales</taxon>
        <taxon>Prevotellaceae</taxon>
        <taxon>Xylanibacter</taxon>
    </lineage>
</organism>
<dbReference type="InterPro" id="IPR008969">
    <property type="entry name" value="CarboxyPept-like_regulatory"/>
</dbReference>
<dbReference type="AlphaFoldDB" id="A0A928BTR4"/>
<keyword evidence="4" id="KW-0675">Receptor</keyword>
<dbReference type="EMBL" id="SUYD01000005">
    <property type="protein sequence ID" value="MBE6265795.1"/>
    <property type="molecule type" value="Genomic_DNA"/>
</dbReference>
<protein>
    <submittedName>
        <fullName evidence="4">TonB-dependent receptor</fullName>
    </submittedName>
</protein>
<dbReference type="PANTHER" id="PTHR30069">
    <property type="entry name" value="TONB-DEPENDENT OUTER MEMBRANE RECEPTOR"/>
    <property type="match status" value="1"/>
</dbReference>
<comment type="caution">
    <text evidence="4">The sequence shown here is derived from an EMBL/GenBank/DDBJ whole genome shotgun (WGS) entry which is preliminary data.</text>
</comment>
<evidence type="ECO:0000313" key="4">
    <source>
        <dbReference type="EMBL" id="MBE6265795.1"/>
    </source>
</evidence>
<dbReference type="GO" id="GO:0015344">
    <property type="term" value="F:siderophore uptake transmembrane transporter activity"/>
    <property type="evidence" value="ECO:0007669"/>
    <property type="project" value="TreeGrafter"/>
</dbReference>
<evidence type="ECO:0000256" key="2">
    <source>
        <dbReference type="SAM" id="SignalP"/>
    </source>
</evidence>
<evidence type="ECO:0000259" key="3">
    <source>
        <dbReference type="Pfam" id="PF07715"/>
    </source>
</evidence>
<evidence type="ECO:0000313" key="5">
    <source>
        <dbReference type="Proteomes" id="UP000763088"/>
    </source>
</evidence>
<dbReference type="GO" id="GO:0009279">
    <property type="term" value="C:cell outer membrane"/>
    <property type="evidence" value="ECO:0007669"/>
    <property type="project" value="TreeGrafter"/>
</dbReference>
<dbReference type="Pfam" id="PF07715">
    <property type="entry name" value="Plug"/>
    <property type="match status" value="1"/>
</dbReference>
<dbReference type="SUPFAM" id="SSF49464">
    <property type="entry name" value="Carboxypeptidase regulatory domain-like"/>
    <property type="match status" value="1"/>
</dbReference>
<evidence type="ECO:0000256" key="1">
    <source>
        <dbReference type="ARBA" id="ARBA00022729"/>
    </source>
</evidence>
<dbReference type="GO" id="GO:0044718">
    <property type="term" value="P:siderophore transmembrane transport"/>
    <property type="evidence" value="ECO:0007669"/>
    <property type="project" value="TreeGrafter"/>
</dbReference>
<name>A0A928BTR4_XYLRU</name>
<feature type="domain" description="TonB-dependent receptor plug" evidence="3">
    <location>
        <begin position="114"/>
        <end position="238"/>
    </location>
</feature>
<proteinExistence type="predicted"/>
<dbReference type="SUPFAM" id="SSF56935">
    <property type="entry name" value="Porins"/>
    <property type="match status" value="1"/>
</dbReference>
<dbReference type="PANTHER" id="PTHR30069:SF29">
    <property type="entry name" value="HEMOGLOBIN AND HEMOGLOBIN-HAPTOGLOBIN-BINDING PROTEIN 1-RELATED"/>
    <property type="match status" value="1"/>
</dbReference>
<keyword evidence="1 2" id="KW-0732">Signal</keyword>
<dbReference type="InterPro" id="IPR039426">
    <property type="entry name" value="TonB-dep_rcpt-like"/>
</dbReference>
<sequence length="909" mass="103457">MQIKRIITVLAITLISQIAYAQAIIKGLVVDADTNEPVIGATISNAKNGKPLTVTNADGRFQIPRNNEIKLKISYIGYKTLITAPTKDGRYLMQAEISRLGEVVVTAQESRGLTSSSVIQKHAMEHLQPSSFADILELLPGGRAQTPSLSTPNVIHIREADSGGSQYMTSSLGTQFMVDGAPISTNANMQYVSGAWDTESTYRDFTNAGVDMRSLSTDDIEKVEVIRGIPSVEYGDLTSGLVKIERKKGGHDMRLRLKADMSSKLFYISKGFEWKPKHLSLNLSADYLDSKADPRNTLENYKRVTLSARLHKQWLHDSYDMTLSTNVDYTGSFDNDKVDPDLNYSVEDSYRSQYNRIAWMGDLTLKTKNNSWLKSAGLMISTAYEYDQIKRRRLVQLNRTTVAATNKEEGESDALLLPWKYMADHEVIGKPLNMYAKLSARIQVPTTKLSNALLIGADWNMDKNYGAGQVYDPERPLYPGVSTRERPLYDIPANHRVSAFAEENLKWPTAIGTFELAAGIRATEMLNLPSEYTMHGKIYLDPRANAGYTLPKFTLFGKPAFVRFAGGVGQHTKMPTMEQLFPDKLYIDFMQLNYYHENPDYRRVNLMTYVRDPRNVELQAARNFKWEVTTDINVGGNRFSVTYFRERMTSGFRSQTHYDSYQYKEYDASGIIGSELTAPPSLNGMPYTIVSELAGYSQYTNGSETDKQGIEYTLETVRLPKILTRLTINGAWFHTHYRNSLLETYRPSIVIGERSYQYVGLYHDADGSVSETLNTNFTFDTDVPRLKLGFSVSAQFLWYTMSQRDRISNTPDQYIDPDGNIHDWQAGDEKDTYLQWLIRTNSESLYELTRVPMSMNLNLKVTKKLFNDRLQVAMFCNKIWDYTPDYERKGYTFRRHVTPYFGLEMNVKI</sequence>
<feature type="chain" id="PRO_5037759617" evidence="2">
    <location>
        <begin position="22"/>
        <end position="909"/>
    </location>
</feature>
<gene>
    <name evidence="4" type="ORF">E7102_04880</name>
</gene>
<dbReference type="InterPro" id="IPR012910">
    <property type="entry name" value="Plug_dom"/>
</dbReference>
<dbReference type="Proteomes" id="UP000763088">
    <property type="component" value="Unassembled WGS sequence"/>
</dbReference>
<reference evidence="4" key="1">
    <citation type="submission" date="2019-04" db="EMBL/GenBank/DDBJ databases">
        <title>Evolution of Biomass-Degrading Anaerobic Consortia Revealed by Metagenomics.</title>
        <authorList>
            <person name="Peng X."/>
        </authorList>
    </citation>
    <scope>NUCLEOTIDE SEQUENCE</scope>
    <source>
        <strain evidence="4">SIG141</strain>
    </source>
</reference>
<dbReference type="Pfam" id="PF13715">
    <property type="entry name" value="CarbopepD_reg_2"/>
    <property type="match status" value="1"/>
</dbReference>
<dbReference type="Gene3D" id="2.60.40.1120">
    <property type="entry name" value="Carboxypeptidase-like, regulatory domain"/>
    <property type="match status" value="1"/>
</dbReference>
<accession>A0A928BTR4</accession>